<dbReference type="PANTHER" id="PTHR43404">
    <property type="entry name" value="LIPOPOLYSACCHARIDE CHOLINEPHOSPHOTRANSFERASE LICD"/>
    <property type="match status" value="1"/>
</dbReference>
<dbReference type="EMBL" id="CP036262">
    <property type="protein sequence ID" value="QDS92421.1"/>
    <property type="molecule type" value="Genomic_DNA"/>
</dbReference>
<evidence type="ECO:0000313" key="3">
    <source>
        <dbReference type="Proteomes" id="UP000320672"/>
    </source>
</evidence>
<dbReference type="InterPro" id="IPR052942">
    <property type="entry name" value="LPS_cholinephosphotransferase"/>
</dbReference>
<reference evidence="2 3" key="1">
    <citation type="submission" date="2019-02" db="EMBL/GenBank/DDBJ databases">
        <title>Deep-cultivation of Planctomycetes and their phenomic and genomic characterization uncovers novel biology.</title>
        <authorList>
            <person name="Wiegand S."/>
            <person name="Jogler M."/>
            <person name="Boedeker C."/>
            <person name="Pinto D."/>
            <person name="Vollmers J."/>
            <person name="Rivas-Marin E."/>
            <person name="Kohn T."/>
            <person name="Peeters S.H."/>
            <person name="Heuer A."/>
            <person name="Rast P."/>
            <person name="Oberbeckmann S."/>
            <person name="Bunk B."/>
            <person name="Jeske O."/>
            <person name="Meyerdierks A."/>
            <person name="Storesund J.E."/>
            <person name="Kallscheuer N."/>
            <person name="Luecker S."/>
            <person name="Lage O.M."/>
            <person name="Pohl T."/>
            <person name="Merkel B.J."/>
            <person name="Hornburger P."/>
            <person name="Mueller R.-W."/>
            <person name="Bruemmer F."/>
            <person name="Labrenz M."/>
            <person name="Spormann A.M."/>
            <person name="Op den Camp H."/>
            <person name="Overmann J."/>
            <person name="Amann R."/>
            <person name="Jetten M.S.M."/>
            <person name="Mascher T."/>
            <person name="Medema M.H."/>
            <person name="Devos D.P."/>
            <person name="Kaster A.-K."/>
            <person name="Ovreas L."/>
            <person name="Rohde M."/>
            <person name="Galperin M.Y."/>
            <person name="Jogler C."/>
        </authorList>
    </citation>
    <scope>NUCLEOTIDE SEQUENCE [LARGE SCALE GENOMIC DNA]</scope>
    <source>
        <strain evidence="2 3">FF011L</strain>
    </source>
</reference>
<accession>A0A517MC26</accession>
<dbReference type="Pfam" id="PF04991">
    <property type="entry name" value="LicD"/>
    <property type="match status" value="1"/>
</dbReference>
<feature type="domain" description="LicD/FKTN/FKRP nucleotidyltransferase" evidence="1">
    <location>
        <begin position="31"/>
        <end position="73"/>
    </location>
</feature>
<evidence type="ECO:0000313" key="2">
    <source>
        <dbReference type="EMBL" id="QDS92421.1"/>
    </source>
</evidence>
<proteinExistence type="predicted"/>
<dbReference type="KEGG" id="rml:FF011L_11640"/>
<evidence type="ECO:0000259" key="1">
    <source>
        <dbReference type="Pfam" id="PF04991"/>
    </source>
</evidence>
<dbReference type="Proteomes" id="UP000320672">
    <property type="component" value="Chromosome"/>
</dbReference>
<dbReference type="AlphaFoldDB" id="A0A517MC26"/>
<dbReference type="GO" id="GO:0009100">
    <property type="term" value="P:glycoprotein metabolic process"/>
    <property type="evidence" value="ECO:0007669"/>
    <property type="project" value="UniProtKB-ARBA"/>
</dbReference>
<name>A0A517MC26_9BACT</name>
<dbReference type="PANTHER" id="PTHR43404:SF2">
    <property type="entry name" value="LIPOPOLYSACCHARIDE CHOLINEPHOSPHOTRANSFERASE LICD"/>
    <property type="match status" value="1"/>
</dbReference>
<organism evidence="2 3">
    <name type="scientific">Roseimaritima multifibrata</name>
    <dbReference type="NCBI Taxonomy" id="1930274"/>
    <lineage>
        <taxon>Bacteria</taxon>
        <taxon>Pseudomonadati</taxon>
        <taxon>Planctomycetota</taxon>
        <taxon>Planctomycetia</taxon>
        <taxon>Pirellulales</taxon>
        <taxon>Pirellulaceae</taxon>
        <taxon>Roseimaritima</taxon>
    </lineage>
</organism>
<protein>
    <submittedName>
        <fullName evidence="2">LicD family protein</fullName>
    </submittedName>
</protein>
<dbReference type="InterPro" id="IPR007074">
    <property type="entry name" value="LicD/FKTN/FKRP_NTP_transf"/>
</dbReference>
<sequence length="288" mass="33564">MFVTRMNDQEKQALYNVVSECGRLLDSLGHPWWLSHGTLLGAWRHHDVIPWDDDLDVAFPREKLPELIAAAAESGWKFCRLGPFLAKIWNPSLALYHTNHPWTWPFADITLYDETSTTIIVEYMYHRKFAVVEKSDVLPLQDIPFGPLQLPVPRSPELLLNQVYPYWNSQPSSSDYGHRMERSYDEPSERRRIADLAKDFQMFNVDVSDSDATLVEVCHGEHPQWAGPVHFFSDGRMCRPNSDEGRYEKIGDHGMVLFWDQWEPEILIRKDSTSPYRDPTKPFFLQAR</sequence>
<gene>
    <name evidence="2" type="ORF">FF011L_11640</name>
</gene>
<keyword evidence="3" id="KW-1185">Reference proteome</keyword>